<reference evidence="2 3" key="1">
    <citation type="journal article" date="2018" name="Sci. Rep.">
        <title>A novel species of the marine cyanobacterium Acaryochloris with a unique pigment content and lifestyle.</title>
        <authorList>
            <person name="Partensky F."/>
            <person name="Six C."/>
            <person name="Ratin M."/>
            <person name="Garczarek L."/>
            <person name="Vaulot D."/>
            <person name="Probert I."/>
            <person name="Calteau A."/>
            <person name="Gourvil P."/>
            <person name="Marie D."/>
            <person name="Grebert T."/>
            <person name="Bouchier C."/>
            <person name="Le Panse S."/>
            <person name="Gachenot M."/>
            <person name="Rodriguez F."/>
            <person name="Garrido J.L."/>
        </authorList>
    </citation>
    <scope>NUCLEOTIDE SEQUENCE [LARGE SCALE GENOMIC DNA]</scope>
    <source>
        <strain evidence="2 3">RCC1774</strain>
    </source>
</reference>
<accession>A0A2W1JHZ5</accession>
<protein>
    <recommendedName>
        <fullName evidence="1">DM13 domain-containing protein</fullName>
    </recommendedName>
</protein>
<dbReference type="PROSITE" id="PS51549">
    <property type="entry name" value="DM13"/>
    <property type="match status" value="1"/>
</dbReference>
<comment type="caution">
    <text evidence="2">The sequence shown here is derived from an EMBL/GenBank/DDBJ whole genome shotgun (WGS) entry which is preliminary data.</text>
</comment>
<proteinExistence type="predicted"/>
<evidence type="ECO:0000259" key="1">
    <source>
        <dbReference type="PROSITE" id="PS51549"/>
    </source>
</evidence>
<name>A0A2W1JHZ5_9CYAN</name>
<sequence length="148" mass="16484">MMTLKSWSVCWGVAISSVLLFPSISRADVVAFLNGATVIESTSFKGESDHTVSGKVDIVKKDEVYYVVLGEDFSFDGAPDPRLGFSQEDIFLPMSVFSSLNLDSGQQIYRLPATLTINNYDEITIWCEKFRVPLAEAKFEVREEAQSP</sequence>
<dbReference type="Pfam" id="PF10517">
    <property type="entry name" value="DM13"/>
    <property type="match status" value="1"/>
</dbReference>
<dbReference type="AlphaFoldDB" id="A0A2W1JHZ5"/>
<dbReference type="InterPro" id="IPR019545">
    <property type="entry name" value="DM13_domain"/>
</dbReference>
<feature type="domain" description="DM13" evidence="1">
    <location>
        <begin position="42"/>
        <end position="140"/>
    </location>
</feature>
<evidence type="ECO:0000313" key="2">
    <source>
        <dbReference type="EMBL" id="PZD71195.1"/>
    </source>
</evidence>
<dbReference type="Proteomes" id="UP000248857">
    <property type="component" value="Unassembled WGS sequence"/>
</dbReference>
<keyword evidence="3" id="KW-1185">Reference proteome</keyword>
<gene>
    <name evidence="2" type="ORF">C1752_07471</name>
</gene>
<dbReference type="EMBL" id="PQWO01000020">
    <property type="protein sequence ID" value="PZD71195.1"/>
    <property type="molecule type" value="Genomic_DNA"/>
</dbReference>
<evidence type="ECO:0000313" key="3">
    <source>
        <dbReference type="Proteomes" id="UP000248857"/>
    </source>
</evidence>
<organism evidence="2 3">
    <name type="scientific">Acaryochloris thomasi RCC1774</name>
    <dbReference type="NCBI Taxonomy" id="1764569"/>
    <lineage>
        <taxon>Bacteria</taxon>
        <taxon>Bacillati</taxon>
        <taxon>Cyanobacteriota</taxon>
        <taxon>Cyanophyceae</taxon>
        <taxon>Acaryochloridales</taxon>
        <taxon>Acaryochloridaceae</taxon>
        <taxon>Acaryochloris</taxon>
        <taxon>Acaryochloris thomasi</taxon>
    </lineage>
</organism>